<protein>
    <submittedName>
        <fullName evidence="1">Uncharacterized protein</fullName>
    </submittedName>
</protein>
<dbReference type="Proteomes" id="UP000008311">
    <property type="component" value="Unassembled WGS sequence"/>
</dbReference>
<gene>
    <name evidence="1" type="ORF">RCOM_0191360</name>
</gene>
<reference evidence="2" key="1">
    <citation type="journal article" date="2010" name="Nat. Biotechnol.">
        <title>Draft genome sequence of the oilseed species Ricinus communis.</title>
        <authorList>
            <person name="Chan A.P."/>
            <person name="Crabtree J."/>
            <person name="Zhao Q."/>
            <person name="Lorenzi H."/>
            <person name="Orvis J."/>
            <person name="Puiu D."/>
            <person name="Melake-Berhan A."/>
            <person name="Jones K.M."/>
            <person name="Redman J."/>
            <person name="Chen G."/>
            <person name="Cahoon E.B."/>
            <person name="Gedil M."/>
            <person name="Stanke M."/>
            <person name="Haas B.J."/>
            <person name="Wortman J.R."/>
            <person name="Fraser-Liggett C.M."/>
            <person name="Ravel J."/>
            <person name="Rabinowicz P.D."/>
        </authorList>
    </citation>
    <scope>NUCLEOTIDE SEQUENCE [LARGE SCALE GENOMIC DNA]</scope>
    <source>
        <strain evidence="2">cv. Hale</strain>
    </source>
</reference>
<organism evidence="1 2">
    <name type="scientific">Ricinus communis</name>
    <name type="common">Castor bean</name>
    <dbReference type="NCBI Taxonomy" id="3988"/>
    <lineage>
        <taxon>Eukaryota</taxon>
        <taxon>Viridiplantae</taxon>
        <taxon>Streptophyta</taxon>
        <taxon>Embryophyta</taxon>
        <taxon>Tracheophyta</taxon>
        <taxon>Spermatophyta</taxon>
        <taxon>Magnoliopsida</taxon>
        <taxon>eudicotyledons</taxon>
        <taxon>Gunneridae</taxon>
        <taxon>Pentapetalae</taxon>
        <taxon>rosids</taxon>
        <taxon>fabids</taxon>
        <taxon>Malpighiales</taxon>
        <taxon>Euphorbiaceae</taxon>
        <taxon>Acalyphoideae</taxon>
        <taxon>Acalypheae</taxon>
        <taxon>Ricinus</taxon>
    </lineage>
</organism>
<evidence type="ECO:0000313" key="1">
    <source>
        <dbReference type="EMBL" id="EEF30026.1"/>
    </source>
</evidence>
<dbReference type="InParanoid" id="B9T284"/>
<sequence>MTISSVINRPNQILKDIVNFNPLMFPCMIRPQKTFPETFDSLSVSVLDIDENDKNLTELALQNLNVDPPESAYAAEAVRSMT</sequence>
<name>B9T284_RICCO</name>
<evidence type="ECO:0000313" key="2">
    <source>
        <dbReference type="Proteomes" id="UP000008311"/>
    </source>
</evidence>
<proteinExistence type="predicted"/>
<accession>B9T284</accession>
<dbReference type="EMBL" id="EQ974372">
    <property type="protein sequence ID" value="EEF30026.1"/>
    <property type="molecule type" value="Genomic_DNA"/>
</dbReference>
<keyword evidence="2" id="KW-1185">Reference proteome</keyword>
<dbReference type="AlphaFoldDB" id="B9T284"/>